<dbReference type="AlphaFoldDB" id="A0A1Q9D8Z0"/>
<dbReference type="GO" id="GO:0005506">
    <property type="term" value="F:iron ion binding"/>
    <property type="evidence" value="ECO:0007669"/>
    <property type="project" value="InterPro"/>
</dbReference>
<dbReference type="SMART" id="SM00702">
    <property type="entry name" value="P4Hc"/>
    <property type="match status" value="1"/>
</dbReference>
<dbReference type="PANTHER" id="PTHR10869:SF246">
    <property type="entry name" value="TRANSMEMBRANE PROLYL 4-HYDROXYLASE"/>
    <property type="match status" value="1"/>
</dbReference>
<evidence type="ECO:0000259" key="6">
    <source>
        <dbReference type="PROSITE" id="PS51471"/>
    </source>
</evidence>
<dbReference type="EMBL" id="LSRX01000656">
    <property type="protein sequence ID" value="OLP91629.1"/>
    <property type="molecule type" value="Genomic_DNA"/>
</dbReference>
<keyword evidence="2" id="KW-0479">Metal-binding</keyword>
<proteinExistence type="predicted"/>
<dbReference type="InterPro" id="IPR018247">
    <property type="entry name" value="EF_Hand_1_Ca_BS"/>
</dbReference>
<evidence type="ECO:0000256" key="5">
    <source>
        <dbReference type="ARBA" id="ARBA00023004"/>
    </source>
</evidence>
<evidence type="ECO:0000313" key="8">
    <source>
        <dbReference type="Proteomes" id="UP000186817"/>
    </source>
</evidence>
<comment type="cofactor">
    <cofactor evidence="1">
        <name>L-ascorbate</name>
        <dbReference type="ChEBI" id="CHEBI:38290"/>
    </cofactor>
</comment>
<dbReference type="PROSITE" id="PS00018">
    <property type="entry name" value="EF_HAND_1"/>
    <property type="match status" value="1"/>
</dbReference>
<evidence type="ECO:0000256" key="1">
    <source>
        <dbReference type="ARBA" id="ARBA00001961"/>
    </source>
</evidence>
<keyword evidence="4" id="KW-0560">Oxidoreductase</keyword>
<keyword evidence="5" id="KW-0408">Iron</keyword>
<evidence type="ECO:0000256" key="3">
    <source>
        <dbReference type="ARBA" id="ARBA00022964"/>
    </source>
</evidence>
<dbReference type="InterPro" id="IPR006620">
    <property type="entry name" value="Pro_4_hyd_alph"/>
</dbReference>
<sequence length="335" mass="36801">MTSTGKAANRGLVIARVVPILLAVDTPYLWTEPFLTGDDCAHLISLARAKGMKPSFAKERAMQRLVFQTRSFSFHLFDFDASGDLSGLELAAAARSLLNAPLFSAQDARAWSFASTGKPNLSLAWLDDDDNLATLALRSREAAARIIEHRPERLARHSFQASLPWDVGELLAALAFQLKIRAQPLLANSSWSYLELQVEPLQVIRYTKNGHYAPHSDSGWPGHRRLSFLVYLQAPIKGGETCLLPAGWNFSLHPWGAGRYRMHCAELLQAVGAVCFCPVPGRMLAWRNDWNADGSLEVPGAHVACPVVEGEKWVASAWASQTCDQGTVCQTHAGR</sequence>
<dbReference type="InterPro" id="IPR005123">
    <property type="entry name" value="Oxoglu/Fe-dep_dioxygenase_dom"/>
</dbReference>
<reference evidence="7 8" key="1">
    <citation type="submission" date="2016-02" db="EMBL/GenBank/DDBJ databases">
        <title>Genome analysis of coral dinoflagellate symbionts highlights evolutionary adaptations to a symbiotic lifestyle.</title>
        <authorList>
            <person name="Aranda M."/>
            <person name="Li Y."/>
            <person name="Liew Y.J."/>
            <person name="Baumgarten S."/>
            <person name="Simakov O."/>
            <person name="Wilson M."/>
            <person name="Piel J."/>
            <person name="Ashoor H."/>
            <person name="Bougouffa S."/>
            <person name="Bajic V.B."/>
            <person name="Ryu T."/>
            <person name="Ravasi T."/>
            <person name="Bayer T."/>
            <person name="Micklem G."/>
            <person name="Kim H."/>
            <person name="Bhak J."/>
            <person name="Lajeunesse T.C."/>
            <person name="Voolstra C.R."/>
        </authorList>
    </citation>
    <scope>NUCLEOTIDE SEQUENCE [LARGE SCALE GENOMIC DNA]</scope>
    <source>
        <strain evidence="7 8">CCMP2467</strain>
    </source>
</reference>
<evidence type="ECO:0000313" key="7">
    <source>
        <dbReference type="EMBL" id="OLP91629.1"/>
    </source>
</evidence>
<protein>
    <submittedName>
        <fullName evidence="7">Transmembrane prolyl 4-hydroxylase</fullName>
    </submittedName>
</protein>
<keyword evidence="8" id="KW-1185">Reference proteome</keyword>
<dbReference type="GO" id="GO:0004656">
    <property type="term" value="F:procollagen-proline 4-dioxygenase activity"/>
    <property type="evidence" value="ECO:0007669"/>
    <property type="project" value="TreeGrafter"/>
</dbReference>
<organism evidence="7 8">
    <name type="scientific">Symbiodinium microadriaticum</name>
    <name type="common">Dinoflagellate</name>
    <name type="synonym">Zooxanthella microadriatica</name>
    <dbReference type="NCBI Taxonomy" id="2951"/>
    <lineage>
        <taxon>Eukaryota</taxon>
        <taxon>Sar</taxon>
        <taxon>Alveolata</taxon>
        <taxon>Dinophyceae</taxon>
        <taxon>Suessiales</taxon>
        <taxon>Symbiodiniaceae</taxon>
        <taxon>Symbiodinium</taxon>
    </lineage>
</organism>
<keyword evidence="7" id="KW-0472">Membrane</keyword>
<dbReference type="PROSITE" id="PS51471">
    <property type="entry name" value="FE2OG_OXY"/>
    <property type="match status" value="1"/>
</dbReference>
<keyword evidence="7" id="KW-0812">Transmembrane</keyword>
<dbReference type="GO" id="GO:0005783">
    <property type="term" value="C:endoplasmic reticulum"/>
    <property type="evidence" value="ECO:0007669"/>
    <property type="project" value="TreeGrafter"/>
</dbReference>
<name>A0A1Q9D8Z0_SYMMI</name>
<dbReference type="Gene3D" id="2.60.120.620">
    <property type="entry name" value="q2cbj1_9rhob like domain"/>
    <property type="match status" value="1"/>
</dbReference>
<evidence type="ECO:0000256" key="2">
    <source>
        <dbReference type="ARBA" id="ARBA00022723"/>
    </source>
</evidence>
<dbReference type="PANTHER" id="PTHR10869">
    <property type="entry name" value="PROLYL 4-HYDROXYLASE ALPHA SUBUNIT"/>
    <property type="match status" value="1"/>
</dbReference>
<dbReference type="Proteomes" id="UP000186817">
    <property type="component" value="Unassembled WGS sequence"/>
</dbReference>
<evidence type="ECO:0000256" key="4">
    <source>
        <dbReference type="ARBA" id="ARBA00023002"/>
    </source>
</evidence>
<dbReference type="InterPro" id="IPR044862">
    <property type="entry name" value="Pro_4_hyd_alph_FE2OG_OXY"/>
</dbReference>
<accession>A0A1Q9D8Z0</accession>
<dbReference type="OrthoDB" id="420380at2759"/>
<comment type="caution">
    <text evidence="7">The sequence shown here is derived from an EMBL/GenBank/DDBJ whole genome shotgun (WGS) entry which is preliminary data.</text>
</comment>
<gene>
    <name evidence="7" type="primary">P4HTM</name>
    <name evidence="7" type="ORF">AK812_SmicGene26647</name>
</gene>
<feature type="domain" description="Fe2OG dioxygenase" evidence="6">
    <location>
        <begin position="197"/>
        <end position="321"/>
    </location>
</feature>
<dbReference type="Pfam" id="PF13640">
    <property type="entry name" value="2OG-FeII_Oxy_3"/>
    <property type="match status" value="1"/>
</dbReference>
<dbReference type="GO" id="GO:0031418">
    <property type="term" value="F:L-ascorbic acid binding"/>
    <property type="evidence" value="ECO:0007669"/>
    <property type="project" value="InterPro"/>
</dbReference>
<keyword evidence="3" id="KW-0223">Dioxygenase</keyword>
<dbReference type="InterPro" id="IPR045054">
    <property type="entry name" value="P4HA-like"/>
</dbReference>